<dbReference type="GO" id="GO:0005737">
    <property type="term" value="C:cytoplasm"/>
    <property type="evidence" value="ECO:0007669"/>
    <property type="project" value="TreeGrafter"/>
</dbReference>
<keyword evidence="3" id="KW-0812">Transmembrane</keyword>
<evidence type="ECO:0008006" key="9">
    <source>
        <dbReference type="Google" id="ProtNLM"/>
    </source>
</evidence>
<evidence type="ECO:0000256" key="2">
    <source>
        <dbReference type="ARBA" id="ARBA00006824"/>
    </source>
</evidence>
<protein>
    <recommendedName>
        <fullName evidence="9">Peroxisomal membrane protein MPV17</fullName>
    </recommendedName>
</protein>
<evidence type="ECO:0000256" key="3">
    <source>
        <dbReference type="ARBA" id="ARBA00022692"/>
    </source>
</evidence>
<keyword evidence="5" id="KW-0472">Membrane</keyword>
<dbReference type="InterPro" id="IPR007248">
    <property type="entry name" value="Mpv17_PMP22"/>
</dbReference>
<comment type="subcellular location">
    <subcellularLocation>
        <location evidence="1">Membrane</location>
        <topology evidence="1">Multi-pass membrane protein</topology>
    </subcellularLocation>
</comment>
<gene>
    <name evidence="8" type="ORF">CGLO1086_LOCUS323</name>
</gene>
<dbReference type="EMBL" id="HBGX01000684">
    <property type="protein sequence ID" value="CAD9550725.1"/>
    <property type="molecule type" value="Transcribed_RNA"/>
</dbReference>
<evidence type="ECO:0000313" key="8">
    <source>
        <dbReference type="EMBL" id="CAD9550725.1"/>
    </source>
</evidence>
<sequence length="315" mass="35157">MAVSVISAPFPVQHPGFPTQLLDGVFGSTRSAQKRNNDISSINEIGYNFAVCKSSRLVLQPVIVAEKSFGARTTRARSASARRVFEGVYNPPAHLQMSVATPDENPEEVNSKKAGSGGGGGPNKSGLAKFWSWYLNELESRPLFTKSWTSAVVFVASDGTAQALETKGQKVDWARLSKMGIWGFIYNGPVLHPWFLFLQKNFPGSDMGSVVKKAFLDQFTCGPFYLACFFTYIGLLERNSTEQIVERLKKDWFHTLKTGWFYWIPASMINFRFIPPAFNVMFQNAASYLWNIYLCSVGNRKEPSETEAEPASPEE</sequence>
<feature type="region of interest" description="Disordered" evidence="7">
    <location>
        <begin position="96"/>
        <end position="122"/>
    </location>
</feature>
<dbReference type="Pfam" id="PF04117">
    <property type="entry name" value="Mpv17_PMP22"/>
    <property type="match status" value="1"/>
</dbReference>
<evidence type="ECO:0000256" key="1">
    <source>
        <dbReference type="ARBA" id="ARBA00004141"/>
    </source>
</evidence>
<organism evidence="8">
    <name type="scientific">Cyanoptyche gloeocystis</name>
    <dbReference type="NCBI Taxonomy" id="77922"/>
    <lineage>
        <taxon>Eukaryota</taxon>
        <taxon>Glaucocystophyceae</taxon>
        <taxon>Glaucocystophyceae incertae sedis</taxon>
        <taxon>Cyanoptyche</taxon>
    </lineage>
</organism>
<evidence type="ECO:0000256" key="5">
    <source>
        <dbReference type="ARBA" id="ARBA00023136"/>
    </source>
</evidence>
<proteinExistence type="inferred from homology"/>
<accession>A0A7S2NN27</accession>
<dbReference type="PANTHER" id="PTHR11266">
    <property type="entry name" value="PEROXISOMAL MEMBRANE PROTEIN 2, PXMP2 MPV17"/>
    <property type="match status" value="1"/>
</dbReference>
<evidence type="ECO:0000256" key="7">
    <source>
        <dbReference type="SAM" id="MobiDB-lite"/>
    </source>
</evidence>
<evidence type="ECO:0000256" key="4">
    <source>
        <dbReference type="ARBA" id="ARBA00022989"/>
    </source>
</evidence>
<reference evidence="8" key="1">
    <citation type="submission" date="2021-01" db="EMBL/GenBank/DDBJ databases">
        <authorList>
            <person name="Corre E."/>
            <person name="Pelletier E."/>
            <person name="Niang G."/>
            <person name="Scheremetjew M."/>
            <person name="Finn R."/>
            <person name="Kale V."/>
            <person name="Holt S."/>
            <person name="Cochrane G."/>
            <person name="Meng A."/>
            <person name="Brown T."/>
            <person name="Cohen L."/>
        </authorList>
    </citation>
    <scope>NUCLEOTIDE SEQUENCE</scope>
    <source>
        <strain evidence="8">SAG4.97</strain>
    </source>
</reference>
<dbReference type="AlphaFoldDB" id="A0A7S2NN27"/>
<evidence type="ECO:0000256" key="6">
    <source>
        <dbReference type="RuleBase" id="RU363053"/>
    </source>
</evidence>
<keyword evidence="4" id="KW-1133">Transmembrane helix</keyword>
<dbReference type="PANTHER" id="PTHR11266:SF17">
    <property type="entry name" value="PROTEIN MPV17"/>
    <property type="match status" value="1"/>
</dbReference>
<comment type="similarity">
    <text evidence="2 6">Belongs to the peroxisomal membrane protein PXMP2/4 family.</text>
</comment>
<dbReference type="GO" id="GO:0016020">
    <property type="term" value="C:membrane"/>
    <property type="evidence" value="ECO:0007669"/>
    <property type="project" value="UniProtKB-SubCell"/>
</dbReference>
<name>A0A7S2NN27_9EUKA</name>